<proteinExistence type="predicted"/>
<comment type="subcellular location">
    <subcellularLocation>
        <location evidence="3">Membrane</location>
    </subcellularLocation>
</comment>
<gene>
    <name evidence="12" type="ORF">F0M18_01090</name>
</gene>
<feature type="binding site" description="axial binding residue" evidence="10">
    <location>
        <position position="30"/>
    </location>
    <ligand>
        <name>heme b</name>
        <dbReference type="ChEBI" id="CHEBI:60344"/>
        <label>bD</label>
    </ligand>
    <ligandPart>
        <name>Fe</name>
        <dbReference type="ChEBI" id="CHEBI:18248"/>
    </ligandPart>
</feature>
<comment type="caution">
    <text evidence="12">The sequence shown here is derived from an EMBL/GenBank/DDBJ whole genome shotgun (WGS) entry which is preliminary data.</text>
</comment>
<feature type="transmembrane region" description="Helical" evidence="11">
    <location>
        <begin position="197"/>
        <end position="218"/>
    </location>
</feature>
<protein>
    <submittedName>
        <fullName evidence="12">Fumarate reductase cytochrome b subunit</fullName>
    </submittedName>
</protein>
<evidence type="ECO:0000256" key="7">
    <source>
        <dbReference type="ARBA" id="ARBA00022989"/>
    </source>
</evidence>
<keyword evidence="4 10" id="KW-0349">Heme</keyword>
<dbReference type="RefSeq" id="WP_149609539.1">
    <property type="nucleotide sequence ID" value="NZ_VTUX01000001.1"/>
</dbReference>
<dbReference type="InterPro" id="IPR034804">
    <property type="entry name" value="SQR/QFR_C/D"/>
</dbReference>
<comment type="cofactor">
    <cofactor evidence="1">
        <name>heme</name>
        <dbReference type="ChEBI" id="CHEBI:30413"/>
    </cofactor>
</comment>
<dbReference type="EMBL" id="VTUX01000001">
    <property type="protein sequence ID" value="KAA1194070.1"/>
    <property type="molecule type" value="Genomic_DNA"/>
</dbReference>
<name>A0A5B0X3Y4_9GAMM</name>
<dbReference type="Pfam" id="PF01127">
    <property type="entry name" value="Sdh_cyt"/>
    <property type="match status" value="1"/>
</dbReference>
<feature type="transmembrane region" description="Helical" evidence="11">
    <location>
        <begin position="60"/>
        <end position="84"/>
    </location>
</feature>
<feature type="binding site" description="axial binding residue" evidence="10">
    <location>
        <position position="168"/>
    </location>
    <ligand>
        <name>heme b</name>
        <dbReference type="ChEBI" id="CHEBI:60344"/>
        <label>bD</label>
    </ligand>
    <ligandPart>
        <name>Fe</name>
        <dbReference type="ChEBI" id="CHEBI:18248"/>
    </ligandPart>
</feature>
<evidence type="ECO:0000256" key="11">
    <source>
        <dbReference type="SAM" id="Phobius"/>
    </source>
</evidence>
<evidence type="ECO:0000313" key="13">
    <source>
        <dbReference type="Proteomes" id="UP000323708"/>
    </source>
</evidence>
<dbReference type="Proteomes" id="UP000323708">
    <property type="component" value="Unassembled WGS sequence"/>
</dbReference>
<dbReference type="AlphaFoldDB" id="A0A5B0X3Y4"/>
<evidence type="ECO:0000256" key="6">
    <source>
        <dbReference type="ARBA" id="ARBA00022723"/>
    </source>
</evidence>
<feature type="transmembrane region" description="Helical" evidence="11">
    <location>
        <begin position="155"/>
        <end position="177"/>
    </location>
</feature>
<dbReference type="GO" id="GO:0006099">
    <property type="term" value="P:tricarboxylic acid cycle"/>
    <property type="evidence" value="ECO:0007669"/>
    <property type="project" value="InterPro"/>
</dbReference>
<dbReference type="InterPro" id="IPR000701">
    <property type="entry name" value="SuccDH_FuR_B_TM-su"/>
</dbReference>
<feature type="transmembrane region" description="Helical" evidence="11">
    <location>
        <begin position="21"/>
        <end position="40"/>
    </location>
</feature>
<feature type="transmembrane region" description="Helical" evidence="11">
    <location>
        <begin position="111"/>
        <end position="135"/>
    </location>
</feature>
<evidence type="ECO:0000256" key="5">
    <source>
        <dbReference type="ARBA" id="ARBA00022692"/>
    </source>
</evidence>
<evidence type="ECO:0000256" key="4">
    <source>
        <dbReference type="ARBA" id="ARBA00022617"/>
    </source>
</evidence>
<sequence length="241" mass="27229">MQHTLNRWPARLDLLQSLSGLLLVLFIWGHMFFESSILLGKDAMLWVTKMFEGEHLFGQPYPLLVSAAAAIVFLLIALHALLALRKFPASYRQYQRLNQHVGSIRHLDTTLWVVQVITGFLLFFLASVHLLVVMVQPDNIGPYASSDRIWSGRFWILYAFLLLVVHVHAGIGIYRLAMKWGPFSAATSGLWRGRIKLTVYCIVAFYLCLGTASLVTYMRIGAEHAPYAGERYDPAIHGAAR</sequence>
<feature type="binding site" description="axial binding residue" evidence="10">
    <location>
        <position position="129"/>
    </location>
    <ligand>
        <name>heme b</name>
        <dbReference type="ChEBI" id="CHEBI:60344"/>
        <label>bD</label>
    </ligand>
    <ligandPart>
        <name>Fe</name>
        <dbReference type="ChEBI" id="CHEBI:18248"/>
    </ligandPart>
</feature>
<dbReference type="PIRSF" id="PIRSF000177">
    <property type="entry name" value="Fumar_rd_cyt_b"/>
    <property type="match status" value="1"/>
</dbReference>
<dbReference type="Gene3D" id="1.20.1300.10">
    <property type="entry name" value="Fumarate reductase/succinate dehydrogenase, transmembrane subunit"/>
    <property type="match status" value="1"/>
</dbReference>
<keyword evidence="8 10" id="KW-0408">Iron</keyword>
<feature type="binding site" description="axial binding residue" evidence="10">
    <location>
        <position position="79"/>
    </location>
    <ligand>
        <name>heme b</name>
        <dbReference type="ChEBI" id="CHEBI:60344"/>
        <label>bD</label>
    </ligand>
    <ligandPart>
        <name>Fe</name>
        <dbReference type="ChEBI" id="CHEBI:18248"/>
    </ligandPart>
</feature>
<keyword evidence="7 11" id="KW-1133">Transmembrane helix</keyword>
<keyword evidence="13" id="KW-1185">Reference proteome</keyword>
<evidence type="ECO:0000256" key="3">
    <source>
        <dbReference type="ARBA" id="ARBA00004370"/>
    </source>
</evidence>
<evidence type="ECO:0000256" key="1">
    <source>
        <dbReference type="ARBA" id="ARBA00001971"/>
    </source>
</evidence>
<keyword evidence="9 11" id="KW-0472">Membrane</keyword>
<keyword evidence="6 10" id="KW-0479">Metal-binding</keyword>
<evidence type="ECO:0000256" key="10">
    <source>
        <dbReference type="PIRSR" id="PIRSR000177-1"/>
    </source>
</evidence>
<dbReference type="SUPFAM" id="SSF81343">
    <property type="entry name" value="Fumarate reductase respiratory complex transmembrane subunits"/>
    <property type="match status" value="1"/>
</dbReference>
<comment type="function">
    <text evidence="2">Membrane-anchoring subunit of succinate dehydrogenase (SDH).</text>
</comment>
<evidence type="ECO:0000256" key="2">
    <source>
        <dbReference type="ARBA" id="ARBA00004050"/>
    </source>
</evidence>
<dbReference type="GO" id="GO:0016020">
    <property type="term" value="C:membrane"/>
    <property type="evidence" value="ECO:0007669"/>
    <property type="project" value="UniProtKB-SubCell"/>
</dbReference>
<keyword evidence="5 11" id="KW-0812">Transmembrane</keyword>
<dbReference type="NCBIfam" id="NF010072">
    <property type="entry name" value="PRK13553.1"/>
    <property type="match status" value="1"/>
</dbReference>
<accession>A0A5B0X3Y4</accession>
<reference evidence="12 13" key="1">
    <citation type="submission" date="2019-09" db="EMBL/GenBank/DDBJ databases">
        <authorList>
            <person name="Chen X.-Y."/>
        </authorList>
    </citation>
    <scope>NUCLEOTIDE SEQUENCE [LARGE SCALE GENOMIC DNA]</scope>
    <source>
        <strain evidence="12 13">NY5</strain>
    </source>
</reference>
<dbReference type="InterPro" id="IPR004224">
    <property type="entry name" value="Fum_red_B_TM"/>
</dbReference>
<organism evidence="12 13">
    <name type="scientific">Pseudohalioglobus sediminis</name>
    <dbReference type="NCBI Taxonomy" id="2606449"/>
    <lineage>
        <taxon>Bacteria</taxon>
        <taxon>Pseudomonadati</taxon>
        <taxon>Pseudomonadota</taxon>
        <taxon>Gammaproteobacteria</taxon>
        <taxon>Cellvibrionales</taxon>
        <taxon>Halieaceae</taxon>
        <taxon>Pseudohalioglobus</taxon>
    </lineage>
</organism>
<dbReference type="GO" id="GO:0046872">
    <property type="term" value="F:metal ion binding"/>
    <property type="evidence" value="ECO:0007669"/>
    <property type="project" value="UniProtKB-KW"/>
</dbReference>
<evidence type="ECO:0000256" key="9">
    <source>
        <dbReference type="ARBA" id="ARBA00023136"/>
    </source>
</evidence>
<evidence type="ECO:0000313" key="12">
    <source>
        <dbReference type="EMBL" id="KAA1194070.1"/>
    </source>
</evidence>
<evidence type="ECO:0000256" key="8">
    <source>
        <dbReference type="ARBA" id="ARBA00023004"/>
    </source>
</evidence>